<organism evidence="8 9">
    <name type="scientific">Parabacteroides goldsteinii DSM 19448 = WAL 12034</name>
    <dbReference type="NCBI Taxonomy" id="927665"/>
    <lineage>
        <taxon>Bacteria</taxon>
        <taxon>Pseudomonadati</taxon>
        <taxon>Bacteroidota</taxon>
        <taxon>Bacteroidia</taxon>
        <taxon>Bacteroidales</taxon>
        <taxon>Tannerellaceae</taxon>
        <taxon>Parabacteroides</taxon>
    </lineage>
</organism>
<comment type="caution">
    <text evidence="8">The sequence shown here is derived from an EMBL/GenBank/DDBJ whole genome shotgun (WGS) entry which is preliminary data.</text>
</comment>
<feature type="binding site" evidence="7">
    <location>
        <begin position="89"/>
        <end position="91"/>
    </location>
    <ligand>
        <name>5-amino-6-(D-ribitylamino)uracil</name>
        <dbReference type="ChEBI" id="CHEBI:15934"/>
    </ligand>
</feature>
<evidence type="ECO:0000256" key="6">
    <source>
        <dbReference type="ARBA" id="ARBA00048785"/>
    </source>
</evidence>
<dbReference type="Proteomes" id="UP000033047">
    <property type="component" value="Unassembled WGS sequence"/>
</dbReference>
<dbReference type="STRING" id="927665.HMPREF1535_05089"/>
<dbReference type="HAMAP" id="MF_00178">
    <property type="entry name" value="Lumazine_synth"/>
    <property type="match status" value="1"/>
</dbReference>
<evidence type="ECO:0000256" key="4">
    <source>
        <dbReference type="ARBA" id="ARBA00022619"/>
    </source>
</evidence>
<dbReference type="RefSeq" id="WP_007654108.1">
    <property type="nucleotide sequence ID" value="NZ_KQ033915.1"/>
</dbReference>
<dbReference type="AlphaFoldDB" id="A0A0F5IJ80"/>
<keyword evidence="4 7" id="KW-0686">Riboflavin biosynthesis</keyword>
<dbReference type="EC" id="2.5.1.78" evidence="3 7"/>
<feature type="binding site" evidence="7">
    <location>
        <position position="136"/>
    </location>
    <ligand>
        <name>(2S)-2-hydroxy-3-oxobutyl phosphate</name>
        <dbReference type="ChEBI" id="CHEBI:58830"/>
    </ligand>
</feature>
<dbReference type="SUPFAM" id="SSF52121">
    <property type="entry name" value="Lumazine synthase"/>
    <property type="match status" value="1"/>
</dbReference>
<dbReference type="GO" id="GO:0009349">
    <property type="term" value="C:riboflavin synthase complex"/>
    <property type="evidence" value="ECO:0007669"/>
    <property type="project" value="UniProtKB-UniRule"/>
</dbReference>
<dbReference type="CDD" id="cd09209">
    <property type="entry name" value="Lumazine_synthase-I"/>
    <property type="match status" value="1"/>
</dbReference>
<comment type="function">
    <text evidence="7">Catalyzes the formation of 6,7-dimethyl-8-ribityllumazine by condensation of 5-amino-6-(D-ribitylamino)uracil with 3,4-dihydroxy-2-butanone 4-phosphate. This is the penultimate step in the biosynthesis of riboflavin.</text>
</comment>
<dbReference type="GeneID" id="69978662"/>
<comment type="pathway">
    <text evidence="1 7">Cofactor biosynthesis; riboflavin biosynthesis; riboflavin from 2-hydroxy-3-oxobutyl phosphate and 5-amino-6-(D-ribitylamino)uracil: step 1/2.</text>
</comment>
<protein>
    <recommendedName>
        <fullName evidence="3 7">6,7-dimethyl-8-ribityllumazine synthase</fullName>
        <shortName evidence="7">DMRL synthase</shortName>
        <shortName evidence="7">LS</shortName>
        <shortName evidence="7">Lumazine synthase</shortName>
        <ecNumber evidence="3 7">2.5.1.78</ecNumber>
    </recommendedName>
</protein>
<dbReference type="GO" id="GO:0005829">
    <property type="term" value="C:cytosol"/>
    <property type="evidence" value="ECO:0007669"/>
    <property type="project" value="TreeGrafter"/>
</dbReference>
<evidence type="ECO:0000313" key="8">
    <source>
        <dbReference type="EMBL" id="KKB45192.1"/>
    </source>
</evidence>
<accession>A0A0F5IJ80</accession>
<comment type="catalytic activity">
    <reaction evidence="6 7">
        <text>(2S)-2-hydroxy-3-oxobutyl phosphate + 5-amino-6-(D-ribitylamino)uracil = 6,7-dimethyl-8-(1-D-ribityl)lumazine + phosphate + 2 H2O + H(+)</text>
        <dbReference type="Rhea" id="RHEA:26152"/>
        <dbReference type="ChEBI" id="CHEBI:15377"/>
        <dbReference type="ChEBI" id="CHEBI:15378"/>
        <dbReference type="ChEBI" id="CHEBI:15934"/>
        <dbReference type="ChEBI" id="CHEBI:43474"/>
        <dbReference type="ChEBI" id="CHEBI:58201"/>
        <dbReference type="ChEBI" id="CHEBI:58830"/>
        <dbReference type="EC" id="2.5.1.78"/>
    </reaction>
</comment>
<reference evidence="8 9" key="1">
    <citation type="submission" date="2013-04" db="EMBL/GenBank/DDBJ databases">
        <title>The Genome Sequence of Parabacteroides goldsteinii DSM 19448.</title>
        <authorList>
            <consortium name="The Broad Institute Genomics Platform"/>
            <person name="Earl A."/>
            <person name="Ward D."/>
            <person name="Feldgarden M."/>
            <person name="Gevers D."/>
            <person name="Martens E."/>
            <person name="Sakamoto M."/>
            <person name="Benno Y."/>
            <person name="Song Y."/>
            <person name="Liu C."/>
            <person name="Lee J."/>
            <person name="Bolanos M."/>
            <person name="Vaisanen M.L."/>
            <person name="Finegold S.M."/>
            <person name="Walker B."/>
            <person name="Young S."/>
            <person name="Zeng Q."/>
            <person name="Gargeya S."/>
            <person name="Fitzgerald M."/>
            <person name="Haas B."/>
            <person name="Abouelleil A."/>
            <person name="Allen A.W."/>
            <person name="Alvarado L."/>
            <person name="Arachchi H.M."/>
            <person name="Berlin A.M."/>
            <person name="Chapman S.B."/>
            <person name="Gainer-Dewar J."/>
            <person name="Goldberg J."/>
            <person name="Griggs A."/>
            <person name="Gujja S."/>
            <person name="Hansen M."/>
            <person name="Howarth C."/>
            <person name="Imamovic A."/>
            <person name="Ireland A."/>
            <person name="Larimer J."/>
            <person name="McCowan C."/>
            <person name="Murphy C."/>
            <person name="Pearson M."/>
            <person name="Poon T.W."/>
            <person name="Priest M."/>
            <person name="Roberts A."/>
            <person name="Saif S."/>
            <person name="Shea T."/>
            <person name="Sisk P."/>
            <person name="Sykes S."/>
            <person name="Wortman J."/>
            <person name="Nusbaum C."/>
            <person name="Birren B."/>
        </authorList>
    </citation>
    <scope>NUCLEOTIDE SEQUENCE [LARGE SCALE GENOMIC DNA]</scope>
    <source>
        <strain evidence="8 9">DSM 19448</strain>
    </source>
</reference>
<gene>
    <name evidence="7" type="primary">ribH</name>
    <name evidence="8" type="ORF">HMPREF1535_05089</name>
</gene>
<dbReference type="GO" id="GO:0000906">
    <property type="term" value="F:6,7-dimethyl-8-ribityllumazine synthase activity"/>
    <property type="evidence" value="ECO:0007669"/>
    <property type="project" value="UniProtKB-UniRule"/>
</dbReference>
<keyword evidence="5 7" id="KW-0808">Transferase</keyword>
<dbReference type="Gene3D" id="3.40.50.960">
    <property type="entry name" value="Lumazine/riboflavin synthase"/>
    <property type="match status" value="1"/>
</dbReference>
<name>A0A0F5IJ80_9BACT</name>
<dbReference type="InterPro" id="IPR002180">
    <property type="entry name" value="LS/RS"/>
</dbReference>
<sequence>MATAYQNLSDYDFNSVPDGSEMTFGIVVAEWNKHITEKLLEGACNTLEKHGVKPENIYVKRVPGSFELTFGAKRMAETKDVNAVIVLGCVVRGDTPHFDYVCSGVTQGVTELNLMYDIPFIFGLLTTDNMQQSEDRAGGKYGNKGDEAAVTALKMVHFSD</sequence>
<evidence type="ECO:0000256" key="1">
    <source>
        <dbReference type="ARBA" id="ARBA00004917"/>
    </source>
</evidence>
<dbReference type="InterPro" id="IPR034964">
    <property type="entry name" value="LS"/>
</dbReference>
<evidence type="ECO:0000256" key="2">
    <source>
        <dbReference type="ARBA" id="ARBA00007424"/>
    </source>
</evidence>
<proteinExistence type="inferred from homology"/>
<feature type="binding site" evidence="7">
    <location>
        <begin position="65"/>
        <end position="67"/>
    </location>
    <ligand>
        <name>5-amino-6-(D-ribitylamino)uracil</name>
        <dbReference type="ChEBI" id="CHEBI:15934"/>
    </ligand>
</feature>
<dbReference type="PATRIC" id="fig|927665.4.peg.5209"/>
<evidence type="ECO:0000256" key="3">
    <source>
        <dbReference type="ARBA" id="ARBA00012664"/>
    </source>
</evidence>
<comment type="similarity">
    <text evidence="2 7">Belongs to the DMRL synthase family.</text>
</comment>
<dbReference type="InterPro" id="IPR036467">
    <property type="entry name" value="LS/RS_sf"/>
</dbReference>
<evidence type="ECO:0000256" key="5">
    <source>
        <dbReference type="ARBA" id="ARBA00022679"/>
    </source>
</evidence>
<dbReference type="GO" id="GO:0009231">
    <property type="term" value="P:riboflavin biosynthetic process"/>
    <property type="evidence" value="ECO:0007669"/>
    <property type="project" value="UniProtKB-UniRule"/>
</dbReference>
<dbReference type="UniPathway" id="UPA00275">
    <property type="reaction ID" value="UER00404"/>
</dbReference>
<dbReference type="EMBL" id="AQHV01000030">
    <property type="protein sequence ID" value="KKB45192.1"/>
    <property type="molecule type" value="Genomic_DNA"/>
</dbReference>
<dbReference type="Pfam" id="PF00885">
    <property type="entry name" value="DMRL_synthase"/>
    <property type="match status" value="1"/>
</dbReference>
<feature type="active site" description="Proton donor" evidence="7">
    <location>
        <position position="97"/>
    </location>
</feature>
<feature type="binding site" evidence="7">
    <location>
        <position position="122"/>
    </location>
    <ligand>
        <name>5-amino-6-(D-ribitylamino)uracil</name>
        <dbReference type="ChEBI" id="CHEBI:15934"/>
    </ligand>
</feature>
<evidence type="ECO:0000313" key="9">
    <source>
        <dbReference type="Proteomes" id="UP000033047"/>
    </source>
</evidence>
<dbReference type="PANTHER" id="PTHR21058">
    <property type="entry name" value="6,7-DIMETHYL-8-RIBITYLLUMAZINE SYNTHASE DMRL SYNTHASE LUMAZINE SYNTHASE"/>
    <property type="match status" value="1"/>
</dbReference>
<dbReference type="NCBIfam" id="TIGR00114">
    <property type="entry name" value="lumazine-synth"/>
    <property type="match status" value="1"/>
</dbReference>
<feature type="binding site" evidence="7">
    <location>
        <position position="31"/>
    </location>
    <ligand>
        <name>5-amino-6-(D-ribitylamino)uracil</name>
        <dbReference type="ChEBI" id="CHEBI:15934"/>
    </ligand>
</feature>
<feature type="binding site" evidence="7">
    <location>
        <begin position="94"/>
        <end position="95"/>
    </location>
    <ligand>
        <name>(2S)-2-hydroxy-3-oxobutyl phosphate</name>
        <dbReference type="ChEBI" id="CHEBI:58830"/>
    </ligand>
</feature>
<dbReference type="HOGENOM" id="CLU_089358_1_2_10"/>
<dbReference type="PANTHER" id="PTHR21058:SF0">
    <property type="entry name" value="6,7-DIMETHYL-8-RIBITYLLUMAZINE SYNTHASE"/>
    <property type="match status" value="1"/>
</dbReference>
<evidence type="ECO:0000256" key="7">
    <source>
        <dbReference type="HAMAP-Rule" id="MF_00178"/>
    </source>
</evidence>